<proteinExistence type="predicted"/>
<evidence type="ECO:0008006" key="2">
    <source>
        <dbReference type="Google" id="ProtNLM"/>
    </source>
</evidence>
<organism evidence="1">
    <name type="scientific">Salmonella enterica subsp. salamae</name>
    <dbReference type="NCBI Taxonomy" id="59202"/>
    <lineage>
        <taxon>Bacteria</taxon>
        <taxon>Pseudomonadati</taxon>
        <taxon>Pseudomonadota</taxon>
        <taxon>Gammaproteobacteria</taxon>
        <taxon>Enterobacterales</taxon>
        <taxon>Enterobacteriaceae</taxon>
        <taxon>Salmonella</taxon>
    </lineage>
</organism>
<gene>
    <name evidence="1" type="ORF">DPA05_15410</name>
</gene>
<evidence type="ECO:0000313" key="1">
    <source>
        <dbReference type="EMBL" id="ECE6361046.1"/>
    </source>
</evidence>
<dbReference type="AlphaFoldDB" id="A0A5Y2LTL8"/>
<protein>
    <recommendedName>
        <fullName evidence="2">DUF1834 family protein</fullName>
    </recommendedName>
</protein>
<comment type="caution">
    <text evidence="1">The sequence shown here is derived from an EMBL/GenBank/DDBJ whole genome shotgun (WGS) entry which is preliminary data.</text>
</comment>
<sequence length="216" mass="24350">MLLMMITDIENALCDRLQRGLGESVSDVVPWDVMTTDIGRILDCLPGAFVTFTGITDTRPHDTRRTRFRVTARFSVFVADYSLRDSDAARQGDERLDEAGCYRLIHAVRRLLTGQDMGLDIGNLMPGPVRRVTGPALAGKGFALYECVFDTCWYEDALANGAWPEPTERQDHPDYVFTLWGGQRETLPEHNSTHAGWLMHDEVVAEDTVRTEKKDD</sequence>
<dbReference type="EMBL" id="AAIIOQ010000017">
    <property type="protein sequence ID" value="ECE6361046.1"/>
    <property type="molecule type" value="Genomic_DNA"/>
</dbReference>
<dbReference type="InterPro" id="IPR014972">
    <property type="entry name" value="Phage_Mu_Gp37"/>
</dbReference>
<dbReference type="Proteomes" id="UP000839852">
    <property type="component" value="Unassembled WGS sequence"/>
</dbReference>
<name>A0A5Y2LTL8_SALER</name>
<dbReference type="Pfam" id="PF08873">
    <property type="entry name" value="Phage_Mu_Gp37"/>
    <property type="match status" value="1"/>
</dbReference>
<accession>A0A5Y2LTL8</accession>
<reference evidence="1" key="1">
    <citation type="submission" date="2018-06" db="EMBL/GenBank/DDBJ databases">
        <authorList>
            <person name="Ashton P.M."/>
            <person name="Dallman T."/>
            <person name="Nair S."/>
            <person name="De Pinna E."/>
            <person name="Peters T."/>
            <person name="Grant K."/>
        </authorList>
    </citation>
    <scope>NUCLEOTIDE SEQUENCE [LARGE SCALE GENOMIC DNA]</scope>
    <source>
        <strain evidence="1">319688</strain>
    </source>
</reference>